<reference evidence="2 3" key="1">
    <citation type="journal article" date="2014" name="Agronomy (Basel)">
        <title>A Draft Genome Sequence for Ensete ventricosum, the Drought-Tolerant Tree Against Hunger.</title>
        <authorList>
            <person name="Harrison J."/>
            <person name="Moore K.A."/>
            <person name="Paszkiewicz K."/>
            <person name="Jones T."/>
            <person name="Grant M."/>
            <person name="Ambacheew D."/>
            <person name="Muzemil S."/>
            <person name="Studholme D.J."/>
        </authorList>
    </citation>
    <scope>NUCLEOTIDE SEQUENCE [LARGE SCALE GENOMIC DNA]</scope>
</reference>
<feature type="compositionally biased region" description="Basic and acidic residues" evidence="1">
    <location>
        <begin position="12"/>
        <end position="26"/>
    </location>
</feature>
<evidence type="ECO:0000256" key="1">
    <source>
        <dbReference type="SAM" id="MobiDB-lite"/>
    </source>
</evidence>
<comment type="caution">
    <text evidence="2">The sequence shown here is derived from an EMBL/GenBank/DDBJ whole genome shotgun (WGS) entry which is preliminary data.</text>
</comment>
<dbReference type="AlphaFoldDB" id="A0A427B0P9"/>
<name>A0A427B0P9_ENSVE</name>
<accession>A0A427B0P9</accession>
<evidence type="ECO:0000313" key="3">
    <source>
        <dbReference type="Proteomes" id="UP000287651"/>
    </source>
</evidence>
<proteinExistence type="predicted"/>
<feature type="region of interest" description="Disordered" evidence="1">
    <location>
        <begin position="1"/>
        <end position="33"/>
    </location>
</feature>
<evidence type="ECO:0000313" key="2">
    <source>
        <dbReference type="EMBL" id="RRT82081.1"/>
    </source>
</evidence>
<gene>
    <name evidence="2" type="ORF">B296_00020738</name>
</gene>
<protein>
    <submittedName>
        <fullName evidence="2">Uncharacterized protein</fullName>
    </submittedName>
</protein>
<organism evidence="2 3">
    <name type="scientific">Ensete ventricosum</name>
    <name type="common">Abyssinian banana</name>
    <name type="synonym">Musa ensete</name>
    <dbReference type="NCBI Taxonomy" id="4639"/>
    <lineage>
        <taxon>Eukaryota</taxon>
        <taxon>Viridiplantae</taxon>
        <taxon>Streptophyta</taxon>
        <taxon>Embryophyta</taxon>
        <taxon>Tracheophyta</taxon>
        <taxon>Spermatophyta</taxon>
        <taxon>Magnoliopsida</taxon>
        <taxon>Liliopsida</taxon>
        <taxon>Zingiberales</taxon>
        <taxon>Musaceae</taxon>
        <taxon>Ensete</taxon>
    </lineage>
</organism>
<dbReference type="EMBL" id="AMZH03000765">
    <property type="protein sequence ID" value="RRT82081.1"/>
    <property type="molecule type" value="Genomic_DNA"/>
</dbReference>
<dbReference type="Proteomes" id="UP000287651">
    <property type="component" value="Unassembled WGS sequence"/>
</dbReference>
<sequence length="100" mass="10559">MQDGAGEVDAGEPEKLQSRRRGEPTHDPGVPAVVVGDLTDVRQRGDVEPAVGAVGAALLGRQLYISMLSPERSLRDEYNTPDNALLCGGVAKLPRPPSDV</sequence>